<dbReference type="Gene3D" id="3.90.320.10">
    <property type="match status" value="1"/>
</dbReference>
<evidence type="ECO:0000313" key="2">
    <source>
        <dbReference type="Proteomes" id="UP000507470"/>
    </source>
</evidence>
<dbReference type="OrthoDB" id="6073242at2759"/>
<dbReference type="InterPro" id="IPR011604">
    <property type="entry name" value="PDDEXK-like_dom_sf"/>
</dbReference>
<dbReference type="AlphaFoldDB" id="A0A6J8ADY0"/>
<dbReference type="Proteomes" id="UP000507470">
    <property type="component" value="Unassembled WGS sequence"/>
</dbReference>
<evidence type="ECO:0000313" key="1">
    <source>
        <dbReference type="EMBL" id="CAC5366256.1"/>
    </source>
</evidence>
<accession>A0A6J8ADY0</accession>
<organism evidence="1 2">
    <name type="scientific">Mytilus coruscus</name>
    <name type="common">Sea mussel</name>
    <dbReference type="NCBI Taxonomy" id="42192"/>
    <lineage>
        <taxon>Eukaryota</taxon>
        <taxon>Metazoa</taxon>
        <taxon>Spiralia</taxon>
        <taxon>Lophotrochozoa</taxon>
        <taxon>Mollusca</taxon>
        <taxon>Bivalvia</taxon>
        <taxon>Autobranchia</taxon>
        <taxon>Pteriomorphia</taxon>
        <taxon>Mytilida</taxon>
        <taxon>Mytiloidea</taxon>
        <taxon>Mytilidae</taxon>
        <taxon>Mytilinae</taxon>
        <taxon>Mytilus</taxon>
    </lineage>
</organism>
<keyword evidence="2" id="KW-1185">Reference proteome</keyword>
<protein>
    <submittedName>
        <fullName evidence="1">Uncharacterized protein</fullName>
    </submittedName>
</protein>
<sequence>MRSLEEDRKETIKKLEHDIRNSLNHIYGEHSNCYDICKTRTTANENTPTLNINEEKKGNFGTECIFQEQTDMWTAGSNVEEQEEARLSSNLIPSYIDSEMRREIAILLNNIAKKSSNLIGNFTSNLAESWMHMRTKFDGGQMYNHCNRGSWHTRCYGAALRNNLGPLWSLKVWVSSTQSTSGHYFQKLYNTREKNININNTSKSKPEIKQNRWKRKMKASKEATSRKAKKQYGKECIQAENDISPQQLETIKENFYTTEIDITPSEIKKIELETTSQSISTNWSEQRKKRLTSSKFGRIVKRNSKLPVAKLLSSLLYCTFSGNKSTRFWTESGKNYYFGIYSVHVKEKYIYQN</sequence>
<reference evidence="1 2" key="1">
    <citation type="submission" date="2020-06" db="EMBL/GenBank/DDBJ databases">
        <authorList>
            <person name="Li R."/>
            <person name="Bekaert M."/>
        </authorList>
    </citation>
    <scope>NUCLEOTIDE SEQUENCE [LARGE SCALE GENOMIC DNA]</scope>
    <source>
        <strain evidence="2">wild</strain>
    </source>
</reference>
<proteinExistence type="predicted"/>
<gene>
    <name evidence="1" type="ORF">MCOR_6627</name>
</gene>
<name>A0A6J8ADY0_MYTCO</name>
<dbReference type="EMBL" id="CACVKT020001221">
    <property type="protein sequence ID" value="CAC5366256.1"/>
    <property type="molecule type" value="Genomic_DNA"/>
</dbReference>